<organism evidence="1">
    <name type="scientific">Lepeophtheirus salmonis</name>
    <name type="common">Salmon louse</name>
    <name type="synonym">Caligus salmonis</name>
    <dbReference type="NCBI Taxonomy" id="72036"/>
    <lineage>
        <taxon>Eukaryota</taxon>
        <taxon>Metazoa</taxon>
        <taxon>Ecdysozoa</taxon>
        <taxon>Arthropoda</taxon>
        <taxon>Crustacea</taxon>
        <taxon>Multicrustacea</taxon>
        <taxon>Hexanauplia</taxon>
        <taxon>Copepoda</taxon>
        <taxon>Siphonostomatoida</taxon>
        <taxon>Caligidae</taxon>
        <taxon>Lepeophtheirus</taxon>
    </lineage>
</organism>
<name>A0A0K2T7W4_LEPSM</name>
<protein>
    <submittedName>
        <fullName evidence="1">Uncharacterized protein</fullName>
    </submittedName>
</protein>
<accession>A0A0K2T7W4</accession>
<dbReference type="AlphaFoldDB" id="A0A0K2T7W4"/>
<sequence length="46" mass="5224">MGIRKIALGGSHKILSKCRLCRKKTENFKLSTLRNKTTIETQVYSA</sequence>
<reference evidence="1" key="1">
    <citation type="submission" date="2014-05" db="EMBL/GenBank/DDBJ databases">
        <authorList>
            <person name="Chronopoulou M."/>
        </authorList>
    </citation>
    <scope>NUCLEOTIDE SEQUENCE</scope>
    <source>
        <tissue evidence="1">Whole organism</tissue>
    </source>
</reference>
<proteinExistence type="predicted"/>
<evidence type="ECO:0000313" key="1">
    <source>
        <dbReference type="EMBL" id="CDW22103.1"/>
    </source>
</evidence>
<dbReference type="EMBL" id="HACA01004742">
    <property type="protein sequence ID" value="CDW22103.1"/>
    <property type="molecule type" value="Transcribed_RNA"/>
</dbReference>